<feature type="domain" description="DUF11" evidence="4">
    <location>
        <begin position="811"/>
        <end position="954"/>
    </location>
</feature>
<keyword evidence="2" id="KW-0812">Transmembrane</keyword>
<evidence type="ECO:0000256" key="2">
    <source>
        <dbReference type="SAM" id="Phobius"/>
    </source>
</evidence>
<dbReference type="EMBL" id="CP060714">
    <property type="protein sequence ID" value="QNN57064.1"/>
    <property type="molecule type" value="Genomic_DNA"/>
</dbReference>
<evidence type="ECO:0000256" key="1">
    <source>
        <dbReference type="SAM" id="MobiDB-lite"/>
    </source>
</evidence>
<dbReference type="InterPro" id="IPR051172">
    <property type="entry name" value="Chlamydia_OmcB"/>
</dbReference>
<dbReference type="NCBIfam" id="TIGR01451">
    <property type="entry name" value="B_ant_repeat"/>
    <property type="match status" value="2"/>
</dbReference>
<feature type="region of interest" description="Disordered" evidence="1">
    <location>
        <begin position="1357"/>
        <end position="1396"/>
    </location>
</feature>
<reference evidence="5 6" key="1">
    <citation type="submission" date="2020-08" db="EMBL/GenBank/DDBJ databases">
        <title>Genome sequence of Diaphorobacter ruginosibacter DSM 27467T.</title>
        <authorList>
            <person name="Hyun D.-W."/>
            <person name="Bae J.-W."/>
        </authorList>
    </citation>
    <scope>NUCLEOTIDE SEQUENCE [LARGE SCALE GENOMIC DNA]</scope>
    <source>
        <strain evidence="5 6">DSM 27467</strain>
    </source>
</reference>
<dbReference type="PANTHER" id="PTHR34819">
    <property type="entry name" value="LARGE CYSTEINE-RICH PERIPLASMIC PROTEIN OMCB"/>
    <property type="match status" value="1"/>
</dbReference>
<gene>
    <name evidence="5" type="ORF">H9K76_21710</name>
</gene>
<feature type="transmembrane region" description="Helical" evidence="2">
    <location>
        <begin position="1400"/>
        <end position="1419"/>
    </location>
</feature>
<dbReference type="KEGG" id="drg:H9K76_21710"/>
<evidence type="ECO:0000313" key="6">
    <source>
        <dbReference type="Proteomes" id="UP000515811"/>
    </source>
</evidence>
<keyword evidence="2" id="KW-0472">Membrane</keyword>
<dbReference type="RefSeq" id="WP_187597329.1">
    <property type="nucleotide sequence ID" value="NZ_CP060714.1"/>
</dbReference>
<keyword evidence="3" id="KW-0732">Signal</keyword>
<evidence type="ECO:0000259" key="4">
    <source>
        <dbReference type="Pfam" id="PF01345"/>
    </source>
</evidence>
<feature type="chain" id="PRO_5028928633" evidence="3">
    <location>
        <begin position="37"/>
        <end position="1428"/>
    </location>
</feature>
<organism evidence="5 6">
    <name type="scientific">Diaphorobacter ruginosibacter</name>
    <dbReference type="NCBI Taxonomy" id="1715720"/>
    <lineage>
        <taxon>Bacteria</taxon>
        <taxon>Pseudomonadati</taxon>
        <taxon>Pseudomonadota</taxon>
        <taxon>Betaproteobacteria</taxon>
        <taxon>Burkholderiales</taxon>
        <taxon>Comamonadaceae</taxon>
        <taxon>Diaphorobacter</taxon>
    </lineage>
</organism>
<evidence type="ECO:0000313" key="5">
    <source>
        <dbReference type="EMBL" id="QNN57064.1"/>
    </source>
</evidence>
<feature type="signal peptide" evidence="3">
    <location>
        <begin position="1"/>
        <end position="36"/>
    </location>
</feature>
<dbReference type="InterPro" id="IPR047589">
    <property type="entry name" value="DUF11_rpt"/>
</dbReference>
<feature type="domain" description="DUF11" evidence="4">
    <location>
        <begin position="1263"/>
        <end position="1376"/>
    </location>
</feature>
<dbReference type="Gene3D" id="2.60.40.740">
    <property type="match status" value="1"/>
</dbReference>
<dbReference type="Pfam" id="PF01345">
    <property type="entry name" value="DUF11"/>
    <property type="match status" value="5"/>
</dbReference>
<sequence length="1428" mass="148073">MKNAGQQPPPLSSAGSSRWKLAAFLAAGLSPLWAQAATNYDVLVNQDVFLEQTGTSGNTVDNGPAGGQFILRTKVKINGGSGTLSNVTLTEKLPVGAIFQGVTPAWCPAAPAPGTVITAGNASIECTLPAVDSADFVNVDFKVLLPTRGTDWTFTASTAPVAGNSDIDAGNNNGIARGITTYERADLAVRIAAPANDSTVTQGAVVNYQVVASNADSTYAFPLKEGEKAVVRFAQPTGTQFQGSPTGNGWICTPGSDATTSPPTPYQDCTYTVPAGTSIAKGGDLPALTFPALVQVGSGQVPAQASIKGLDAGGNEFAESVWTNNTTNTAINVQPNQQLDMALIKTVNTPTLDMDATGDVPVEYTLKVSRNSGLLSPDGITVTDTLPAGVSYTGFTGPDWSCSAAGQQVTCTYGGNLTLGNTNPATFPNLVIQALVAQATLNGATEGATLVNQAVLSVPNESATSDLDNNQSSAKMTVTDKLNLAISKTASASVVASGQDYFYNIPVTNNGPLNVRPGQTITITDQLDPRLEFLGVVPADSPWSCTPATSSTLGALITCTLNTGLDARATSTLRLNVRPHLNNGEFAKIENQATLTGVQGRTQVTTLTNKPSVNLSGLVADLSITKDRLLTPAAEHTPVYPHGNNASGSEVVYTLQVMNNPVAGQSTQTARTVTVTDTVNNLINTARATALGAENVPLYTQSGRYLTAEVQMPELTGLPIPLPSADLCTLSNTNADTASQVACTLHNLPVSDTLVYTIVIKARQWVDPAAAGTQSNTISNTANVRSSDTAEYAQGKPNSATVTLDLEARTDMTVTKVPNPQGSAAAGQPITYTLTAKNAGPSAARRVKLEDVLPVGAIWVQLPAFSDNGGSCRLTDGGSSAKAIVVGELIDATYTHLVCAWNDSVAFGLNDQRYVTYQLRSVTKDAPSQLDNAVHVSTATPEINDANNDASARVTLDAPQVDVLINMKHTHDGIPLDTGATQYTITVTNNAASTSYATGVRMTEQFAQPDSTATFEFISLDGITSSQAGHVMDLSACTTVPAAGATTGPLICDFPWLAPGESVQIKFTMKPKELKDGRPVGTIYHAASVSADVEQLPALDVNANNQTTDRTSTYDPAQVSDPSDIRYIDLSVTKDASYPAEGVLVGDEIAYTLTVKNEEDPAQVPALDLVNGRAMLTDELPEGVELVGNEPAGCSYAAATRELSCEIANLKAGESVDFSFRVKVTALADGQTMVANTAVVSNLGDPKDPNNQSRKDVPVALVDLSLAKSVDKSEARATDPLVYTLVVTNHGPSASKAGEITDTLPAGVNFVSSPDCTAVGNTVSCAVGPLAKDATQSFTIMAEVGSTVEGPLSLVNTATVSTPGDTNPGNNTGSATTKVPKSDDNGNSGKVPPDGNLTPVPALGTLGLILLGLATFVVGGTSMRRRRG</sequence>
<keyword evidence="2" id="KW-1133">Transmembrane helix</keyword>
<keyword evidence="6" id="KW-1185">Reference proteome</keyword>
<feature type="domain" description="DUF11" evidence="4">
    <location>
        <begin position="1129"/>
        <end position="1254"/>
    </location>
</feature>
<name>A0A7G9RN89_9BURK</name>
<accession>A0A7G9RN89</accession>
<feature type="domain" description="DUF11" evidence="4">
    <location>
        <begin position="340"/>
        <end position="475"/>
    </location>
</feature>
<feature type="domain" description="DUF11" evidence="4">
    <location>
        <begin position="484"/>
        <end position="599"/>
    </location>
</feature>
<proteinExistence type="predicted"/>
<feature type="compositionally biased region" description="Polar residues" evidence="1">
    <location>
        <begin position="1357"/>
        <end position="1379"/>
    </location>
</feature>
<dbReference type="Proteomes" id="UP000515811">
    <property type="component" value="Chromosome"/>
</dbReference>
<evidence type="ECO:0000256" key="3">
    <source>
        <dbReference type="SAM" id="SignalP"/>
    </source>
</evidence>
<protein>
    <submittedName>
        <fullName evidence="5">DUF11 domain-containing protein</fullName>
    </submittedName>
</protein>
<dbReference type="InterPro" id="IPR001434">
    <property type="entry name" value="OmcB-like_DUF11"/>
</dbReference>